<comment type="caution">
    <text evidence="2">The sequence shown here is derived from an EMBL/GenBank/DDBJ whole genome shotgun (WGS) entry which is preliminary data.</text>
</comment>
<reference evidence="2 3" key="1">
    <citation type="journal article" date="2019" name="Nat. Plants">
        <title>Genome sequencing of Musa balbisiana reveals subgenome evolution and function divergence in polyploid bananas.</title>
        <authorList>
            <person name="Yao X."/>
        </authorList>
    </citation>
    <scope>NUCLEOTIDE SEQUENCE [LARGE SCALE GENOMIC DNA]</scope>
    <source>
        <strain evidence="3">cv. DH-PKW</strain>
        <tissue evidence="2">Leaves</tissue>
    </source>
</reference>
<name>A0A4S8J774_MUSBA</name>
<feature type="compositionally biased region" description="Basic and acidic residues" evidence="1">
    <location>
        <begin position="1"/>
        <end position="11"/>
    </location>
</feature>
<feature type="compositionally biased region" description="Gly residues" evidence="1">
    <location>
        <begin position="12"/>
        <end position="21"/>
    </location>
</feature>
<evidence type="ECO:0000256" key="1">
    <source>
        <dbReference type="SAM" id="MobiDB-lite"/>
    </source>
</evidence>
<feature type="region of interest" description="Disordered" evidence="1">
    <location>
        <begin position="1"/>
        <end position="29"/>
    </location>
</feature>
<protein>
    <submittedName>
        <fullName evidence="2">Uncharacterized protein</fullName>
    </submittedName>
</protein>
<dbReference type="AlphaFoldDB" id="A0A4S8J774"/>
<dbReference type="Proteomes" id="UP000317650">
    <property type="component" value="Chromosome 3"/>
</dbReference>
<sequence>MDFVADKRAADRGGGGGGGGRAINHAPDKDTMEIKVNAKGGDVVAISLGERDGVGLSIEDSDHPPPSSCGGGSTCLFGDGDWGGDRPYPDLKAPFHMHANP</sequence>
<proteinExistence type="predicted"/>
<dbReference type="EMBL" id="PYDT01000006">
    <property type="protein sequence ID" value="THU57418.1"/>
    <property type="molecule type" value="Genomic_DNA"/>
</dbReference>
<accession>A0A4S8J774</accession>
<evidence type="ECO:0000313" key="3">
    <source>
        <dbReference type="Proteomes" id="UP000317650"/>
    </source>
</evidence>
<keyword evidence="3" id="KW-1185">Reference proteome</keyword>
<feature type="region of interest" description="Disordered" evidence="1">
    <location>
        <begin position="55"/>
        <end position="74"/>
    </location>
</feature>
<gene>
    <name evidence="2" type="ORF">C4D60_Mb03t03320</name>
</gene>
<organism evidence="2 3">
    <name type="scientific">Musa balbisiana</name>
    <name type="common">Banana</name>
    <dbReference type="NCBI Taxonomy" id="52838"/>
    <lineage>
        <taxon>Eukaryota</taxon>
        <taxon>Viridiplantae</taxon>
        <taxon>Streptophyta</taxon>
        <taxon>Embryophyta</taxon>
        <taxon>Tracheophyta</taxon>
        <taxon>Spermatophyta</taxon>
        <taxon>Magnoliopsida</taxon>
        <taxon>Liliopsida</taxon>
        <taxon>Zingiberales</taxon>
        <taxon>Musaceae</taxon>
        <taxon>Musa</taxon>
    </lineage>
</organism>
<evidence type="ECO:0000313" key="2">
    <source>
        <dbReference type="EMBL" id="THU57418.1"/>
    </source>
</evidence>